<dbReference type="InterPro" id="IPR024524">
    <property type="entry name" value="DUF3800"/>
</dbReference>
<protein>
    <submittedName>
        <fullName evidence="1">DUF3800 domain-containing protein</fullName>
    </submittedName>
</protein>
<comment type="caution">
    <text evidence="1">The sequence shown here is derived from an EMBL/GenBank/DDBJ whole genome shotgun (WGS) entry which is preliminary data.</text>
</comment>
<gene>
    <name evidence="1" type="ORF">KBO27_18365</name>
</gene>
<accession>A0ABS5DI03</accession>
<dbReference type="RefSeq" id="WP_210971139.1">
    <property type="nucleotide sequence ID" value="NZ_JAGPXE010000007.1"/>
</dbReference>
<evidence type="ECO:0000313" key="2">
    <source>
        <dbReference type="Proteomes" id="UP000674084"/>
    </source>
</evidence>
<dbReference type="Pfam" id="PF12686">
    <property type="entry name" value="DUF3800"/>
    <property type="match status" value="1"/>
</dbReference>
<name>A0ABS5DI03_9PSEU</name>
<organism evidence="1 2">
    <name type="scientific">Saccharopolyspora endophytica</name>
    <dbReference type="NCBI Taxonomy" id="543886"/>
    <lineage>
        <taxon>Bacteria</taxon>
        <taxon>Bacillati</taxon>
        <taxon>Actinomycetota</taxon>
        <taxon>Actinomycetes</taxon>
        <taxon>Pseudonocardiales</taxon>
        <taxon>Pseudonocardiaceae</taxon>
        <taxon>Saccharopolyspora</taxon>
    </lineage>
</organism>
<dbReference type="Proteomes" id="UP000674084">
    <property type="component" value="Unassembled WGS sequence"/>
</dbReference>
<dbReference type="EMBL" id="JAGPXE010000007">
    <property type="protein sequence ID" value="MBQ0925919.1"/>
    <property type="molecule type" value="Genomic_DNA"/>
</dbReference>
<proteinExistence type="predicted"/>
<keyword evidence="2" id="KW-1185">Reference proteome</keyword>
<sequence length="342" mass="40159">MADVYMYIDETGNLDLPGKHGSSKYFGFATATFIGDHSRAIWEGMQLRLQLESEGVSLPHGLHAKDDHDATRRRFYDLISSHKPRIETTLLLKKNAYPAVLKRMAKDEMHLYHQAWYLHFQYQARFLLSAEDKVYVIAATLSDHKRKQRAARQALERVCNKFNVNLTLCTWDSRSSWGLQVADYGAWAVQRKIRTGSSEHYNLIEPLLYSVFRPWEPEQKTLRPAVEFRSRKAAERQSVPLIEQRAANYPEIDPQQIPKKYWDASFQELAMAEEEAWLEQERADEWWELDNTARDDPDGVGLWGRALWSDDDPWDEAWDDEDFQEDEDQWNELAPWTEEEDD</sequence>
<evidence type="ECO:0000313" key="1">
    <source>
        <dbReference type="EMBL" id="MBQ0925919.1"/>
    </source>
</evidence>
<reference evidence="1 2" key="1">
    <citation type="submission" date="2021-04" db="EMBL/GenBank/DDBJ databases">
        <title>Whole-genome sequencing of Saccharopolyspora endophytica KCTC 19397.</title>
        <authorList>
            <person name="Ay H."/>
            <person name="Saygin H."/>
            <person name="Sahin N."/>
        </authorList>
    </citation>
    <scope>NUCLEOTIDE SEQUENCE [LARGE SCALE GENOMIC DNA]</scope>
    <source>
        <strain evidence="1 2">KCTC 19397</strain>
    </source>
</reference>